<dbReference type="PANTHER" id="PTHR42735:SF4">
    <property type="entry name" value="PYRIDOXAL PHOSPHATE-DEPENDENT DECARBOXYLASE FAMILY PROTEIN"/>
    <property type="match status" value="1"/>
</dbReference>
<evidence type="ECO:0000313" key="6">
    <source>
        <dbReference type="Proteomes" id="UP001194746"/>
    </source>
</evidence>
<reference evidence="5" key="2">
    <citation type="submission" date="2020-02" db="EMBL/GenBank/DDBJ databases">
        <authorList>
            <person name="Gilchrist C.L.M."/>
            <person name="Chooi Y.-H."/>
        </authorList>
    </citation>
    <scope>NUCLEOTIDE SEQUENCE</scope>
    <source>
        <strain evidence="5">MST-FP2251</strain>
    </source>
</reference>
<dbReference type="Gene3D" id="3.40.640.10">
    <property type="entry name" value="Type I PLP-dependent aspartate aminotransferase-like (Major domain)"/>
    <property type="match status" value="1"/>
</dbReference>
<dbReference type="InterPro" id="IPR002129">
    <property type="entry name" value="PyrdxlP-dep_de-COase"/>
</dbReference>
<dbReference type="GO" id="GO:0019752">
    <property type="term" value="P:carboxylic acid metabolic process"/>
    <property type="evidence" value="ECO:0007669"/>
    <property type="project" value="InterPro"/>
</dbReference>
<feature type="modified residue" description="N6-(pyridoxal phosphate)lysine" evidence="4">
    <location>
        <position position="325"/>
    </location>
</feature>
<evidence type="ECO:0000256" key="3">
    <source>
        <dbReference type="ARBA" id="ARBA00023239"/>
    </source>
</evidence>
<dbReference type="Proteomes" id="UP001194746">
    <property type="component" value="Unassembled WGS sequence"/>
</dbReference>
<name>A0AAD4CZ16_ASPNN</name>
<comment type="caution">
    <text evidence="5">The sequence shown here is derived from an EMBL/GenBank/DDBJ whole genome shotgun (WGS) entry which is preliminary data.</text>
</comment>
<evidence type="ECO:0000256" key="1">
    <source>
        <dbReference type="ARBA" id="ARBA00001933"/>
    </source>
</evidence>
<dbReference type="GO" id="GO:0016830">
    <property type="term" value="F:carbon-carbon lyase activity"/>
    <property type="evidence" value="ECO:0007669"/>
    <property type="project" value="InterPro"/>
</dbReference>
<keyword evidence="2 4" id="KW-0663">Pyridoxal phosphate</keyword>
<protein>
    <submittedName>
        <fullName evidence="5">Uncharacterized protein</fullName>
    </submittedName>
</protein>
<sequence length="618" mass="68672">MCSDLTIPAMLGYFMGMCYNPNNVALEVSPFTTHVEHEVGQQFCHLFGYNTDPDMDMRPVAWGHVTSGGTVANIESFLVARNIKFYPLALRRAIDDGDLRFLNQRFVVETCMGETKLFKSLSTWELLNLRVDTILDIPQSLYRQFGITRRILDDALRPYCVQSTGTGALERHFGINKPPQLCLGKTGHYSWEKGAAMIGIGSDNVIGIDIDHRACVDLPTLETHLQQCLDTQQAVYAVVAIIGSTEEGSVDNLRGIVDMRLRFQAKGLSFCIHTDAAWGGYFAAMLPSCSGESVGMDHGLDLRPETACQLRALRHADSITVDPHKAGYIPYPAGCLVYRDEPMKHLIAWTSPYLSQGSECGSMGVYGLEGSKPGAAAMSVWLSHTAIGLNYRGYGSILRQASFNSAMMAAWWATLTTEDDCFVCVPFDMLPSESLGDRDAVTQEKDRIRADILGKSYEQTSTLDTEGPSSPAPSAMTLLRQLGSELNINTFALNWRHRDGTLNTDTVAANQLMKRVVKRLSVDSSDTDPTKIPFYLTSTEFSVQRYGKCVANFKLRLQLEQSAENLFVLRNVVMSPFGWGDFVLRDMMDAFRQIVVEEVEECRKRNEACSDAIASKHR</sequence>
<proteinExistence type="predicted"/>
<gene>
    <name evidence="5" type="ORF">FE257_000259</name>
</gene>
<dbReference type="SUPFAM" id="SSF53383">
    <property type="entry name" value="PLP-dependent transferases"/>
    <property type="match status" value="1"/>
</dbReference>
<dbReference type="Pfam" id="PF00282">
    <property type="entry name" value="Pyridoxal_deC"/>
    <property type="match status" value="1"/>
</dbReference>
<keyword evidence="3" id="KW-0456">Lyase</keyword>
<reference evidence="5" key="1">
    <citation type="journal article" date="2019" name="Beilstein J. Org. Chem.">
        <title>Nanangenines: drimane sesquiterpenoids as the dominant metabolite cohort of a novel Australian fungus, Aspergillus nanangensis.</title>
        <authorList>
            <person name="Lacey H.J."/>
            <person name="Gilchrist C.L.M."/>
            <person name="Crombie A."/>
            <person name="Kalaitzis J.A."/>
            <person name="Vuong D."/>
            <person name="Rutledge P.J."/>
            <person name="Turner P."/>
            <person name="Pitt J.I."/>
            <person name="Lacey E."/>
            <person name="Chooi Y.H."/>
            <person name="Piggott A.M."/>
        </authorList>
    </citation>
    <scope>NUCLEOTIDE SEQUENCE</scope>
    <source>
        <strain evidence="5">MST-FP2251</strain>
    </source>
</reference>
<keyword evidence="6" id="KW-1185">Reference proteome</keyword>
<dbReference type="PANTHER" id="PTHR42735">
    <property type="match status" value="1"/>
</dbReference>
<dbReference type="GO" id="GO:0030170">
    <property type="term" value="F:pyridoxal phosphate binding"/>
    <property type="evidence" value="ECO:0007669"/>
    <property type="project" value="InterPro"/>
</dbReference>
<dbReference type="EMBL" id="VCAU01000001">
    <property type="protein sequence ID" value="KAF9895355.1"/>
    <property type="molecule type" value="Genomic_DNA"/>
</dbReference>
<accession>A0AAD4CZ16</accession>
<evidence type="ECO:0000256" key="2">
    <source>
        <dbReference type="ARBA" id="ARBA00022898"/>
    </source>
</evidence>
<dbReference type="InterPro" id="IPR015424">
    <property type="entry name" value="PyrdxlP-dep_Trfase"/>
</dbReference>
<dbReference type="InterPro" id="IPR050477">
    <property type="entry name" value="GrpII_AminoAcid_Decarb"/>
</dbReference>
<evidence type="ECO:0000256" key="4">
    <source>
        <dbReference type="PIRSR" id="PIRSR602129-50"/>
    </source>
</evidence>
<dbReference type="AlphaFoldDB" id="A0AAD4CZ16"/>
<organism evidence="5 6">
    <name type="scientific">Aspergillus nanangensis</name>
    <dbReference type="NCBI Taxonomy" id="2582783"/>
    <lineage>
        <taxon>Eukaryota</taxon>
        <taxon>Fungi</taxon>
        <taxon>Dikarya</taxon>
        <taxon>Ascomycota</taxon>
        <taxon>Pezizomycotina</taxon>
        <taxon>Eurotiomycetes</taxon>
        <taxon>Eurotiomycetidae</taxon>
        <taxon>Eurotiales</taxon>
        <taxon>Aspergillaceae</taxon>
        <taxon>Aspergillus</taxon>
        <taxon>Aspergillus subgen. Circumdati</taxon>
    </lineage>
</organism>
<dbReference type="InterPro" id="IPR015421">
    <property type="entry name" value="PyrdxlP-dep_Trfase_major"/>
</dbReference>
<evidence type="ECO:0000313" key="5">
    <source>
        <dbReference type="EMBL" id="KAF9895355.1"/>
    </source>
</evidence>
<comment type="cofactor">
    <cofactor evidence="1 4">
        <name>pyridoxal 5'-phosphate</name>
        <dbReference type="ChEBI" id="CHEBI:597326"/>
    </cofactor>
</comment>